<dbReference type="RefSeq" id="WP_231820530.1">
    <property type="nucleotide sequence ID" value="NZ_CP082781.1"/>
</dbReference>
<proteinExistence type="predicted"/>
<dbReference type="Proteomes" id="UP001199642">
    <property type="component" value="Chromosome"/>
</dbReference>
<gene>
    <name evidence="2" type="ORF">K8F61_02115</name>
</gene>
<dbReference type="InterPro" id="IPR005149">
    <property type="entry name" value="Tscrpt_reg_PadR_N"/>
</dbReference>
<evidence type="ECO:0000259" key="1">
    <source>
        <dbReference type="Pfam" id="PF03551"/>
    </source>
</evidence>
<dbReference type="SUPFAM" id="SSF46785">
    <property type="entry name" value="Winged helix' DNA-binding domain"/>
    <property type="match status" value="1"/>
</dbReference>
<name>A0ABY3RSU8_9MICO</name>
<accession>A0ABY3RSU8</accession>
<sequence length="213" mass="24220">MKLEHLLLGLIARGPSTGYEIMKYLDTHGRFLRSNTTMSQVYRSLSRMAERGWVAFSVDERPGAQDAKVYRLTPEGRTVFIGWLRSPYAPPSRFQDPDFGARLSLGIGLMSKEDVLELIETELNARYAQRVKYRFRDRRLGPLPEGADEPFARALSDRLHYNGARDLDDYIRTLESLRTDILDDALERTNAELARTIVIPDDAEAATVQGADR</sequence>
<feature type="domain" description="Transcription regulator PadR N-terminal" evidence="1">
    <location>
        <begin position="7"/>
        <end position="79"/>
    </location>
</feature>
<organism evidence="2 3">
    <name type="scientific">Microbacterium resistens</name>
    <dbReference type="NCBI Taxonomy" id="156977"/>
    <lineage>
        <taxon>Bacteria</taxon>
        <taxon>Bacillati</taxon>
        <taxon>Actinomycetota</taxon>
        <taxon>Actinomycetes</taxon>
        <taxon>Micrococcales</taxon>
        <taxon>Microbacteriaceae</taxon>
        <taxon>Microbacterium</taxon>
    </lineage>
</organism>
<dbReference type="InterPro" id="IPR036390">
    <property type="entry name" value="WH_DNA-bd_sf"/>
</dbReference>
<reference evidence="2 3" key="1">
    <citation type="submission" date="2023-01" db="EMBL/GenBank/DDBJ databases">
        <title>Characterization of estradiol degrading bacteria Microbacterium sp. MZT7 and reveal degrading genes through genome analysis.</title>
        <authorList>
            <person name="Hao P."/>
            <person name="Gao Y."/>
        </authorList>
    </citation>
    <scope>NUCLEOTIDE SEQUENCE [LARGE SCALE GENOMIC DNA]</scope>
    <source>
        <strain evidence="2 3">MZT7</strain>
    </source>
</reference>
<evidence type="ECO:0000313" key="2">
    <source>
        <dbReference type="EMBL" id="UGS27029.1"/>
    </source>
</evidence>
<dbReference type="InterPro" id="IPR036388">
    <property type="entry name" value="WH-like_DNA-bd_sf"/>
</dbReference>
<evidence type="ECO:0000313" key="3">
    <source>
        <dbReference type="Proteomes" id="UP001199642"/>
    </source>
</evidence>
<dbReference type="PANTHER" id="PTHR43252:SF4">
    <property type="entry name" value="TRANSCRIPTIONAL REGULATORY PROTEIN"/>
    <property type="match status" value="1"/>
</dbReference>
<protein>
    <submittedName>
        <fullName evidence="2">PadR family transcriptional regulator</fullName>
    </submittedName>
</protein>
<dbReference type="Pfam" id="PF03551">
    <property type="entry name" value="PadR"/>
    <property type="match status" value="1"/>
</dbReference>
<keyword evidence="3" id="KW-1185">Reference proteome</keyword>
<dbReference type="Gene3D" id="1.10.10.10">
    <property type="entry name" value="Winged helix-like DNA-binding domain superfamily/Winged helix DNA-binding domain"/>
    <property type="match status" value="1"/>
</dbReference>
<dbReference type="PANTHER" id="PTHR43252">
    <property type="entry name" value="TRANSCRIPTIONAL REGULATOR YQJI"/>
    <property type="match status" value="1"/>
</dbReference>
<dbReference type="EMBL" id="CP082781">
    <property type="protein sequence ID" value="UGS27029.1"/>
    <property type="molecule type" value="Genomic_DNA"/>
</dbReference>